<dbReference type="Pfam" id="PF04326">
    <property type="entry name" value="SLFN_AlbA_2"/>
    <property type="match status" value="1"/>
</dbReference>
<dbReference type="InterPro" id="IPR038461">
    <property type="entry name" value="Schlafen_AlbA_2_dom_sf"/>
</dbReference>
<comment type="caution">
    <text evidence="2">The sequence shown here is derived from an EMBL/GenBank/DDBJ whole genome shotgun (WGS) entry which is preliminary data.</text>
</comment>
<dbReference type="Proteomes" id="UP000462865">
    <property type="component" value="Unassembled WGS sequence"/>
</dbReference>
<evidence type="ECO:0000313" key="2">
    <source>
        <dbReference type="EMBL" id="MSA93968.1"/>
    </source>
</evidence>
<accession>A0A7K0I8V7</accession>
<protein>
    <submittedName>
        <fullName evidence="2">Transcriptional regulator</fullName>
    </submittedName>
</protein>
<evidence type="ECO:0000313" key="3">
    <source>
        <dbReference type="Proteomes" id="UP000462865"/>
    </source>
</evidence>
<organism evidence="2 3">
    <name type="scientific">Gordonibacter urolithinfaciens</name>
    <dbReference type="NCBI Taxonomy" id="1335613"/>
    <lineage>
        <taxon>Bacteria</taxon>
        <taxon>Bacillati</taxon>
        <taxon>Actinomycetota</taxon>
        <taxon>Coriobacteriia</taxon>
        <taxon>Eggerthellales</taxon>
        <taxon>Eggerthellaceae</taxon>
        <taxon>Gordonibacter</taxon>
    </lineage>
</organism>
<evidence type="ECO:0000259" key="1">
    <source>
        <dbReference type="Pfam" id="PF04326"/>
    </source>
</evidence>
<dbReference type="InterPro" id="IPR038475">
    <property type="entry name" value="RecG_C_sf"/>
</dbReference>
<dbReference type="EMBL" id="WKZA01000006">
    <property type="protein sequence ID" value="MSA93968.1"/>
    <property type="molecule type" value="Genomic_DNA"/>
</dbReference>
<sequence length="556" mass="63691">MVGVFSFARHLLFWERSMPCAERSEVDSPPAALLTRSAAVLFAPNPPRISFARRLLFICFVAMLAFKMERRSTMQNIGALIENLRKLPNETEYVEFKRDFTEPEKEAKDICALANAAAAHDASAAYKIWGIDDATHEIVGTSFNPKSRKKGNQELEMWLRQHLSANAHFEFIEHEHRGLDVVVLKIWPAYHQPVQYDNIVYVRTGSCTQKLTHGSTRESELWKKIQQEVFEDQIAIEDVAEKDVPDLLDVDAYFRLTGTTRPEQIETVIHYFLEEGMLLRQDNGLLSITNLGVLLFAKTLDLFPTVRRKAVRVMLYSGRGRIDLMKERVFNQGYAVSMESLYDYVMELVPAKEDIRGALRTTVTAYPSIAVRELISNALIHQDFTVTGAAPLIEFFDHRVEFTNPGSPLVDVDRIVNDPPRSRNEKLAALMRRLHMCEEAGSGWDKIISACEHFRMPAPKIEIREERSMRVSLRQAVAYKDLSPQERLDACYWHSCICYAQGDFATNQSLRDRFGLKSSNASQISRLIKEAIDRNLIKPVDPDTSFRYMKYEPSWA</sequence>
<dbReference type="AlphaFoldDB" id="A0A7K0I8V7"/>
<dbReference type="Gene3D" id="3.30.950.30">
    <property type="entry name" value="Schlafen, AAA domain"/>
    <property type="match status" value="1"/>
</dbReference>
<name>A0A7K0I8V7_9ACTN</name>
<reference evidence="2 3" key="1">
    <citation type="journal article" date="2019" name="Nat. Med.">
        <title>A library of human gut bacterial isolates paired with longitudinal multiomics data enables mechanistic microbiome research.</title>
        <authorList>
            <person name="Poyet M."/>
            <person name="Groussin M."/>
            <person name="Gibbons S.M."/>
            <person name="Avila-Pacheco J."/>
            <person name="Jiang X."/>
            <person name="Kearney S.M."/>
            <person name="Perrotta A.R."/>
            <person name="Berdy B."/>
            <person name="Zhao S."/>
            <person name="Lieberman T.D."/>
            <person name="Swanson P.K."/>
            <person name="Smith M."/>
            <person name="Roesemann S."/>
            <person name="Alexander J.E."/>
            <person name="Rich S.A."/>
            <person name="Livny J."/>
            <person name="Vlamakis H."/>
            <person name="Clish C."/>
            <person name="Bullock K."/>
            <person name="Deik A."/>
            <person name="Scott J."/>
            <person name="Pierce K.A."/>
            <person name="Xavier R.J."/>
            <person name="Alm E.J."/>
        </authorList>
    </citation>
    <scope>NUCLEOTIDE SEQUENCE [LARGE SCALE GENOMIC DNA]</scope>
    <source>
        <strain evidence="2 3">BIOML-A1</strain>
    </source>
</reference>
<dbReference type="PANTHER" id="PTHR30595:SF6">
    <property type="entry name" value="SCHLAFEN ALBA-2 DOMAIN-CONTAINING PROTEIN"/>
    <property type="match status" value="1"/>
</dbReference>
<proteinExistence type="predicted"/>
<dbReference type="InterPro" id="IPR007421">
    <property type="entry name" value="Schlafen_AlbA_2_dom"/>
</dbReference>
<dbReference type="Gene3D" id="3.30.565.60">
    <property type="match status" value="1"/>
</dbReference>
<dbReference type="Pfam" id="PF13749">
    <property type="entry name" value="HATPase_c_4"/>
    <property type="match status" value="1"/>
</dbReference>
<feature type="domain" description="Schlafen AlbA-2" evidence="1">
    <location>
        <begin position="90"/>
        <end position="211"/>
    </location>
</feature>
<dbReference type="PANTHER" id="PTHR30595">
    <property type="entry name" value="GLPR-RELATED TRANSCRIPTIONAL REPRESSOR"/>
    <property type="match status" value="1"/>
</dbReference>
<gene>
    <name evidence="2" type="ORF">GKG38_02585</name>
</gene>